<keyword evidence="3" id="KW-0813">Transport</keyword>
<dbReference type="KEGG" id="mtun:MTUNDRAET4_0838"/>
<keyword evidence="4 7" id="KW-0812">Transmembrane</keyword>
<feature type="transmembrane region" description="Helical" evidence="7">
    <location>
        <begin position="56"/>
        <end position="76"/>
    </location>
</feature>
<sequence>MQHAVPLITTVAAAFGVALIFGFFAAKLKLPALVGYLLAGVIIGPFSPGFVANGEIASQLAEIGVMLLMFGVGLHFSLEDLWDVRKVALPGAILQIAVATALGAALALYWGWGLGGALVFGLALSVASTVVLLKALENRGVLDTTNGRIAVGWLIVEDLAMVLVLVLLPPLSGVLGGHAAVGAGPDLWWTLEITVAKIAGFVTVMLVVGRRVFPLAFVAGRAYWLARALHALRRRRGGQPCLWRSRVIRRFFCPWRIFRRHGHPRIRIQPPRRRGIAPLARRLLGVVLCFGRHAVRPQGIDRPAFAHPRGGRHHHCRQVARGGGPRLDVPLSAQHGPDGFGEPRADRRIFFHSGGSRHEAWPSAA</sequence>
<accession>A0A4V6YUH3</accession>
<feature type="transmembrane region" description="Helical" evidence="7">
    <location>
        <begin position="88"/>
        <end position="110"/>
    </location>
</feature>
<dbReference type="GO" id="GO:0015297">
    <property type="term" value="F:antiporter activity"/>
    <property type="evidence" value="ECO:0007669"/>
    <property type="project" value="InterPro"/>
</dbReference>
<name>A0A4V6YUH3_METTU</name>
<dbReference type="GO" id="GO:1902600">
    <property type="term" value="P:proton transmembrane transport"/>
    <property type="evidence" value="ECO:0007669"/>
    <property type="project" value="InterPro"/>
</dbReference>
<dbReference type="Gene3D" id="1.20.1530.20">
    <property type="match status" value="1"/>
</dbReference>
<feature type="transmembrane region" description="Helical" evidence="7">
    <location>
        <begin position="33"/>
        <end position="50"/>
    </location>
</feature>
<feature type="transmembrane region" description="Helical" evidence="7">
    <location>
        <begin position="6"/>
        <end position="26"/>
    </location>
</feature>
<evidence type="ECO:0000256" key="1">
    <source>
        <dbReference type="ARBA" id="ARBA00004141"/>
    </source>
</evidence>
<feature type="domain" description="Cation/H+ exchanger transmembrane" evidence="8">
    <location>
        <begin position="17"/>
        <end position="210"/>
    </location>
</feature>
<dbReference type="GO" id="GO:0016020">
    <property type="term" value="C:membrane"/>
    <property type="evidence" value="ECO:0007669"/>
    <property type="project" value="UniProtKB-SubCell"/>
</dbReference>
<dbReference type="InterPro" id="IPR006153">
    <property type="entry name" value="Cation/H_exchanger_TM"/>
</dbReference>
<evidence type="ECO:0000313" key="10">
    <source>
        <dbReference type="Proteomes" id="UP000294360"/>
    </source>
</evidence>
<dbReference type="PANTHER" id="PTHR42751">
    <property type="entry name" value="SODIUM/HYDROGEN EXCHANGER FAMILY/TRKA DOMAIN PROTEIN"/>
    <property type="match status" value="1"/>
</dbReference>
<organism evidence="9 10">
    <name type="scientific">Methylocella tundrae</name>
    <dbReference type="NCBI Taxonomy" id="227605"/>
    <lineage>
        <taxon>Bacteria</taxon>
        <taxon>Pseudomonadati</taxon>
        <taxon>Pseudomonadota</taxon>
        <taxon>Alphaproteobacteria</taxon>
        <taxon>Hyphomicrobiales</taxon>
        <taxon>Beijerinckiaceae</taxon>
        <taxon>Methylocella</taxon>
    </lineage>
</organism>
<evidence type="ECO:0000256" key="4">
    <source>
        <dbReference type="ARBA" id="ARBA00022692"/>
    </source>
</evidence>
<feature type="transmembrane region" description="Helical" evidence="7">
    <location>
        <begin position="116"/>
        <end position="136"/>
    </location>
</feature>
<evidence type="ECO:0000313" key="9">
    <source>
        <dbReference type="EMBL" id="VFU07731.1"/>
    </source>
</evidence>
<dbReference type="AlphaFoldDB" id="A0A4V6YUH3"/>
<dbReference type="Proteomes" id="UP000294360">
    <property type="component" value="Chromosome"/>
</dbReference>
<evidence type="ECO:0000256" key="5">
    <source>
        <dbReference type="ARBA" id="ARBA00022989"/>
    </source>
</evidence>
<gene>
    <name evidence="9" type="ORF">MTUNDRAET4_0838</name>
</gene>
<reference evidence="9 10" key="1">
    <citation type="submission" date="2019-03" db="EMBL/GenBank/DDBJ databases">
        <authorList>
            <person name="Kox A.R. M."/>
        </authorList>
    </citation>
    <scope>NUCLEOTIDE SEQUENCE [LARGE SCALE GENOMIC DNA]</scope>
    <source>
        <strain evidence="9">MTUNDRAET4 annotated genome</strain>
    </source>
</reference>
<feature type="transmembrane region" description="Helical" evidence="7">
    <location>
        <begin position="148"/>
        <end position="168"/>
    </location>
</feature>
<comment type="similarity">
    <text evidence="2">Belongs to the monovalent cation:proton antiporter 2 (CPA2) transporter (TC 2.A.37) family.</text>
</comment>
<evidence type="ECO:0000256" key="7">
    <source>
        <dbReference type="SAM" id="Phobius"/>
    </source>
</evidence>
<dbReference type="EMBL" id="LR536450">
    <property type="protein sequence ID" value="VFU07731.1"/>
    <property type="molecule type" value="Genomic_DNA"/>
</dbReference>
<feature type="transmembrane region" description="Helical" evidence="7">
    <location>
        <begin position="188"/>
        <end position="208"/>
    </location>
</feature>
<comment type="subcellular location">
    <subcellularLocation>
        <location evidence="1">Membrane</location>
        <topology evidence="1">Multi-pass membrane protein</topology>
    </subcellularLocation>
</comment>
<dbReference type="PANTHER" id="PTHR42751:SF1">
    <property type="entry name" value="CATION_PROTON ANTIPORTER YBAL-RELATED"/>
    <property type="match status" value="1"/>
</dbReference>
<evidence type="ECO:0000256" key="3">
    <source>
        <dbReference type="ARBA" id="ARBA00022448"/>
    </source>
</evidence>
<protein>
    <recommendedName>
        <fullName evidence="8">Cation/H+ exchanger transmembrane domain-containing protein</fullName>
    </recommendedName>
</protein>
<dbReference type="InterPro" id="IPR038770">
    <property type="entry name" value="Na+/solute_symporter_sf"/>
</dbReference>
<keyword evidence="5 7" id="KW-1133">Transmembrane helix</keyword>
<proteinExistence type="inferred from homology"/>
<evidence type="ECO:0000256" key="2">
    <source>
        <dbReference type="ARBA" id="ARBA00005551"/>
    </source>
</evidence>
<keyword evidence="6 7" id="KW-0472">Membrane</keyword>
<evidence type="ECO:0000256" key="6">
    <source>
        <dbReference type="ARBA" id="ARBA00023136"/>
    </source>
</evidence>
<dbReference type="Pfam" id="PF00999">
    <property type="entry name" value="Na_H_Exchanger"/>
    <property type="match status" value="1"/>
</dbReference>
<evidence type="ECO:0000259" key="8">
    <source>
        <dbReference type="Pfam" id="PF00999"/>
    </source>
</evidence>